<dbReference type="STRING" id="74873.A0A084VIK4"/>
<accession>A0A084VIK4</accession>
<dbReference type="EnsemblMetazoa" id="ASIC004964-RA">
    <property type="protein sequence ID" value="ASIC004964-PA"/>
    <property type="gene ID" value="ASIC004964"/>
</dbReference>
<proteinExistence type="inferred from homology"/>
<name>A0A084VIK4_ANOSI</name>
<dbReference type="InterPro" id="IPR018114">
    <property type="entry name" value="TRYPSIN_HIS"/>
</dbReference>
<dbReference type="GO" id="GO:0004252">
    <property type="term" value="F:serine-type endopeptidase activity"/>
    <property type="evidence" value="ECO:0007669"/>
    <property type="project" value="InterPro"/>
</dbReference>
<evidence type="ECO:0000259" key="2">
    <source>
        <dbReference type="Pfam" id="PF00089"/>
    </source>
</evidence>
<sequence>MDAYLKSSFTLYPKGLKTLVAHLGSCGSSTDTAIKDALVCCESPIPSTTAASQTTTISQYVTVQPPPSIPSTTETPITVPDGILPKICGRMPVATHIYGGVEDEELIHRWSVFLDLGSKGQTRCSGSVITDRHVLTAAHCLDNKQLHE</sequence>
<evidence type="ECO:0000313" key="4">
    <source>
        <dbReference type="EnsemblMetazoa" id="ASIC004964-PA"/>
    </source>
</evidence>
<dbReference type="AlphaFoldDB" id="A0A084VIK4"/>
<evidence type="ECO:0000256" key="1">
    <source>
        <dbReference type="ARBA" id="ARBA00024195"/>
    </source>
</evidence>
<dbReference type="EMBL" id="ATLV01013366">
    <property type="status" value="NOT_ANNOTATED_CDS"/>
    <property type="molecule type" value="Genomic_DNA"/>
</dbReference>
<dbReference type="OrthoDB" id="9028152at2759"/>
<dbReference type="GO" id="GO:0006508">
    <property type="term" value="P:proteolysis"/>
    <property type="evidence" value="ECO:0007669"/>
    <property type="project" value="InterPro"/>
</dbReference>
<dbReference type="VEuPathDB" id="VectorBase:ASIS001708"/>
<reference evidence="4" key="2">
    <citation type="submission" date="2020-05" db="UniProtKB">
        <authorList>
            <consortium name="EnsemblMetazoa"/>
        </authorList>
    </citation>
    <scope>IDENTIFICATION</scope>
</reference>
<protein>
    <submittedName>
        <fullName evidence="3">AGAP012036-PA-like protein</fullName>
    </submittedName>
</protein>
<dbReference type="InterPro" id="IPR001254">
    <property type="entry name" value="Trypsin_dom"/>
</dbReference>
<keyword evidence="5" id="KW-1185">Reference proteome</keyword>
<feature type="domain" description="Peptidase S1" evidence="2">
    <location>
        <begin position="97"/>
        <end position="144"/>
    </location>
</feature>
<evidence type="ECO:0000313" key="3">
    <source>
        <dbReference type="EMBL" id="KFB37798.1"/>
    </source>
</evidence>
<dbReference type="Proteomes" id="UP000030765">
    <property type="component" value="Unassembled WGS sequence"/>
</dbReference>
<dbReference type="InterPro" id="IPR043504">
    <property type="entry name" value="Peptidase_S1_PA_chymotrypsin"/>
</dbReference>
<dbReference type="EMBL" id="KE524854">
    <property type="protein sequence ID" value="KFB37798.1"/>
    <property type="molecule type" value="Genomic_DNA"/>
</dbReference>
<evidence type="ECO:0000313" key="5">
    <source>
        <dbReference type="Proteomes" id="UP000030765"/>
    </source>
</evidence>
<dbReference type="Gene3D" id="2.40.10.10">
    <property type="entry name" value="Trypsin-like serine proteases"/>
    <property type="match status" value="1"/>
</dbReference>
<reference evidence="3 5" key="1">
    <citation type="journal article" date="2014" name="BMC Genomics">
        <title>Genome sequence of Anopheles sinensis provides insight into genetics basis of mosquito competence for malaria parasites.</title>
        <authorList>
            <person name="Zhou D."/>
            <person name="Zhang D."/>
            <person name="Ding G."/>
            <person name="Shi L."/>
            <person name="Hou Q."/>
            <person name="Ye Y."/>
            <person name="Xu Y."/>
            <person name="Zhou H."/>
            <person name="Xiong C."/>
            <person name="Li S."/>
            <person name="Yu J."/>
            <person name="Hong S."/>
            <person name="Yu X."/>
            <person name="Zou P."/>
            <person name="Chen C."/>
            <person name="Chang X."/>
            <person name="Wang W."/>
            <person name="Lv Y."/>
            <person name="Sun Y."/>
            <person name="Ma L."/>
            <person name="Shen B."/>
            <person name="Zhu C."/>
        </authorList>
    </citation>
    <scope>NUCLEOTIDE SEQUENCE [LARGE SCALE GENOMIC DNA]</scope>
</reference>
<comment type="similarity">
    <text evidence="1">Belongs to the peptidase S1 family. CLIP subfamily.</text>
</comment>
<dbReference type="PROSITE" id="PS00134">
    <property type="entry name" value="TRYPSIN_HIS"/>
    <property type="match status" value="1"/>
</dbReference>
<organism evidence="3">
    <name type="scientific">Anopheles sinensis</name>
    <name type="common">Mosquito</name>
    <dbReference type="NCBI Taxonomy" id="74873"/>
    <lineage>
        <taxon>Eukaryota</taxon>
        <taxon>Metazoa</taxon>
        <taxon>Ecdysozoa</taxon>
        <taxon>Arthropoda</taxon>
        <taxon>Hexapoda</taxon>
        <taxon>Insecta</taxon>
        <taxon>Pterygota</taxon>
        <taxon>Neoptera</taxon>
        <taxon>Endopterygota</taxon>
        <taxon>Diptera</taxon>
        <taxon>Nematocera</taxon>
        <taxon>Culicoidea</taxon>
        <taxon>Culicidae</taxon>
        <taxon>Anophelinae</taxon>
        <taxon>Anopheles</taxon>
    </lineage>
</organism>
<dbReference type="InterPro" id="IPR009003">
    <property type="entry name" value="Peptidase_S1_PA"/>
</dbReference>
<dbReference type="SUPFAM" id="SSF50494">
    <property type="entry name" value="Trypsin-like serine proteases"/>
    <property type="match status" value="1"/>
</dbReference>
<dbReference type="VEuPathDB" id="VectorBase:ASIC004964"/>
<dbReference type="Pfam" id="PF00089">
    <property type="entry name" value="Trypsin"/>
    <property type="match status" value="1"/>
</dbReference>
<gene>
    <name evidence="3" type="ORF">ZHAS_00004964</name>
</gene>